<protein>
    <submittedName>
        <fullName evidence="6">TetR family transcriptional regulator</fullName>
    </submittedName>
</protein>
<evidence type="ECO:0000313" key="6">
    <source>
        <dbReference type="EMBL" id="TCK04095.1"/>
    </source>
</evidence>
<keyword evidence="3" id="KW-0804">Transcription</keyword>
<dbReference type="InterPro" id="IPR050109">
    <property type="entry name" value="HTH-type_TetR-like_transc_reg"/>
</dbReference>
<dbReference type="InterPro" id="IPR004111">
    <property type="entry name" value="Repressor_TetR_C"/>
</dbReference>
<dbReference type="GO" id="GO:0045892">
    <property type="term" value="P:negative regulation of DNA-templated transcription"/>
    <property type="evidence" value="ECO:0007669"/>
    <property type="project" value="InterPro"/>
</dbReference>
<dbReference type="InterPro" id="IPR001647">
    <property type="entry name" value="HTH_TetR"/>
</dbReference>
<dbReference type="InterPro" id="IPR036271">
    <property type="entry name" value="Tet_transcr_reg_TetR-rel_C_sf"/>
</dbReference>
<comment type="caution">
    <text evidence="6">The sequence shown here is derived from an EMBL/GenBank/DDBJ whole genome shotgun (WGS) entry which is preliminary data.</text>
</comment>
<evidence type="ECO:0000313" key="7">
    <source>
        <dbReference type="Proteomes" id="UP000294546"/>
    </source>
</evidence>
<evidence type="ECO:0000256" key="4">
    <source>
        <dbReference type="PROSITE-ProRule" id="PRU00335"/>
    </source>
</evidence>
<accession>A0A4R1GC50</accession>
<dbReference type="Gene3D" id="1.10.357.10">
    <property type="entry name" value="Tetracycline Repressor, domain 2"/>
    <property type="match status" value="1"/>
</dbReference>
<feature type="domain" description="HTH tetR-type" evidence="5">
    <location>
        <begin position="19"/>
        <end position="79"/>
    </location>
</feature>
<proteinExistence type="predicted"/>
<dbReference type="Proteomes" id="UP000294546">
    <property type="component" value="Unassembled WGS sequence"/>
</dbReference>
<dbReference type="PROSITE" id="PS50977">
    <property type="entry name" value="HTH_TETR_2"/>
    <property type="match status" value="1"/>
</dbReference>
<dbReference type="AlphaFoldDB" id="A0A4R1GC50"/>
<dbReference type="SUPFAM" id="SSF46689">
    <property type="entry name" value="Homeodomain-like"/>
    <property type="match status" value="1"/>
</dbReference>
<dbReference type="EMBL" id="SMFU01000011">
    <property type="protein sequence ID" value="TCK04095.1"/>
    <property type="molecule type" value="Genomic_DNA"/>
</dbReference>
<dbReference type="GO" id="GO:0000976">
    <property type="term" value="F:transcription cis-regulatory region binding"/>
    <property type="evidence" value="ECO:0007669"/>
    <property type="project" value="TreeGrafter"/>
</dbReference>
<dbReference type="PANTHER" id="PTHR30055:SF151">
    <property type="entry name" value="TRANSCRIPTIONAL REGULATORY PROTEIN"/>
    <property type="match status" value="1"/>
</dbReference>
<dbReference type="Pfam" id="PF02909">
    <property type="entry name" value="TetR_C_1"/>
    <property type="match status" value="1"/>
</dbReference>
<sequence>MTSKRDKKTGLRGRAATVGLDKAQIVNAAIEQIDQRGLAAFSMRELARTLGVSPAVIYWHVGGRQEDLFAEVSAVITAALADEFEPEQSWQERLRSVFRRYRHLVHQHPKVAPLLGAQMKSNGVANLVWVETVLAALAEAGFAGESLRDAFNVLIGGLSGFVTMELAPPPADDSSGWQQTFAERVESIDAESFPHTHAVLPLISNRIFVLRWQNGADVSYDSSFELLLDIIIDGLTLRAQQQGVSRR</sequence>
<reference evidence="6 7" key="1">
    <citation type="submission" date="2019-03" db="EMBL/GenBank/DDBJ databases">
        <title>Genomic Encyclopedia of Archaeal and Bacterial Type Strains, Phase II (KMG-II): from individual species to whole genera.</title>
        <authorList>
            <person name="Goeker M."/>
        </authorList>
    </citation>
    <scope>NUCLEOTIDE SEQUENCE [LARGE SCALE GENOMIC DNA]</scope>
    <source>
        <strain evidence="6 7">DSM 27697</strain>
    </source>
</reference>
<evidence type="ECO:0000256" key="1">
    <source>
        <dbReference type="ARBA" id="ARBA00023015"/>
    </source>
</evidence>
<dbReference type="GO" id="GO:0003700">
    <property type="term" value="F:DNA-binding transcription factor activity"/>
    <property type="evidence" value="ECO:0007669"/>
    <property type="project" value="TreeGrafter"/>
</dbReference>
<dbReference type="Pfam" id="PF00440">
    <property type="entry name" value="TetR_N"/>
    <property type="match status" value="1"/>
</dbReference>
<dbReference type="SUPFAM" id="SSF48498">
    <property type="entry name" value="Tetracyclin repressor-like, C-terminal domain"/>
    <property type="match status" value="1"/>
</dbReference>
<keyword evidence="2 4" id="KW-0238">DNA-binding</keyword>
<dbReference type="OrthoDB" id="4541465at2"/>
<dbReference type="RefSeq" id="WP_132295438.1">
    <property type="nucleotide sequence ID" value="NZ_SMFU01000011.1"/>
</dbReference>
<dbReference type="PANTHER" id="PTHR30055">
    <property type="entry name" value="HTH-TYPE TRANSCRIPTIONAL REGULATOR RUTR"/>
    <property type="match status" value="1"/>
</dbReference>
<evidence type="ECO:0000256" key="2">
    <source>
        <dbReference type="ARBA" id="ARBA00023125"/>
    </source>
</evidence>
<evidence type="ECO:0000259" key="5">
    <source>
        <dbReference type="PROSITE" id="PS50977"/>
    </source>
</evidence>
<name>A0A4R1GC50_9GAMM</name>
<dbReference type="InterPro" id="IPR009057">
    <property type="entry name" value="Homeodomain-like_sf"/>
</dbReference>
<keyword evidence="7" id="KW-1185">Reference proteome</keyword>
<feature type="DNA-binding region" description="H-T-H motif" evidence="4">
    <location>
        <begin position="42"/>
        <end position="61"/>
    </location>
</feature>
<dbReference type="Gene3D" id="1.10.10.60">
    <property type="entry name" value="Homeodomain-like"/>
    <property type="match status" value="1"/>
</dbReference>
<organism evidence="6 7">
    <name type="scientific">Marinobacterium mangrovicola</name>
    <dbReference type="NCBI Taxonomy" id="1476959"/>
    <lineage>
        <taxon>Bacteria</taxon>
        <taxon>Pseudomonadati</taxon>
        <taxon>Pseudomonadota</taxon>
        <taxon>Gammaproteobacteria</taxon>
        <taxon>Oceanospirillales</taxon>
        <taxon>Oceanospirillaceae</taxon>
        <taxon>Marinobacterium</taxon>
    </lineage>
</organism>
<keyword evidence="1" id="KW-0805">Transcription regulation</keyword>
<evidence type="ECO:0000256" key="3">
    <source>
        <dbReference type="ARBA" id="ARBA00023163"/>
    </source>
</evidence>
<gene>
    <name evidence="6" type="ORF">CLV83_3510</name>
</gene>